<dbReference type="SUPFAM" id="SSF56655">
    <property type="entry name" value="Carbohydrate phosphatase"/>
    <property type="match status" value="1"/>
</dbReference>
<dbReference type="Gene3D" id="3.30.540.10">
    <property type="entry name" value="Fructose-1,6-Bisphosphatase, subunit A, domain 1"/>
    <property type="match status" value="1"/>
</dbReference>
<proteinExistence type="inferred from homology"/>
<dbReference type="InterPro" id="IPR006239">
    <property type="entry name" value="DPNP"/>
</dbReference>
<comment type="similarity">
    <text evidence="2">Belongs to the inositol monophosphatase superfamily.</text>
</comment>
<evidence type="ECO:0000256" key="10">
    <source>
        <dbReference type="PIRSR" id="PIRSR600760-2"/>
    </source>
</evidence>
<organism evidence="11 12">
    <name type="scientific">Dimargaris cristalligena</name>
    <dbReference type="NCBI Taxonomy" id="215637"/>
    <lineage>
        <taxon>Eukaryota</taxon>
        <taxon>Fungi</taxon>
        <taxon>Fungi incertae sedis</taxon>
        <taxon>Zoopagomycota</taxon>
        <taxon>Kickxellomycotina</taxon>
        <taxon>Dimargaritomycetes</taxon>
        <taxon>Dimargaritales</taxon>
        <taxon>Dimargaritaceae</taxon>
        <taxon>Dimargaris</taxon>
    </lineage>
</organism>
<evidence type="ECO:0000256" key="6">
    <source>
        <dbReference type="ARBA" id="ARBA00022842"/>
    </source>
</evidence>
<feature type="binding site" evidence="10">
    <location>
        <position position="135"/>
    </location>
    <ligand>
        <name>Mg(2+)</name>
        <dbReference type="ChEBI" id="CHEBI:18420"/>
        <label>1</label>
        <note>catalytic</note>
    </ligand>
</feature>
<feature type="binding site" evidence="10">
    <location>
        <position position="291"/>
    </location>
    <ligand>
        <name>Mg(2+)</name>
        <dbReference type="ChEBI" id="CHEBI:18420"/>
        <label>1</label>
        <note>catalytic</note>
    </ligand>
</feature>
<comment type="catalytic activity">
    <reaction evidence="7">
        <text>adenosine 2',5'-bisphosphate + H2O = AMP + phosphate</text>
        <dbReference type="Rhea" id="RHEA:77643"/>
        <dbReference type="ChEBI" id="CHEBI:15377"/>
        <dbReference type="ChEBI" id="CHEBI:43474"/>
        <dbReference type="ChEBI" id="CHEBI:194156"/>
        <dbReference type="ChEBI" id="CHEBI:456215"/>
        <dbReference type="EC" id="3.1.3.7"/>
    </reaction>
    <physiologicalReaction direction="left-to-right" evidence="7">
        <dbReference type="Rhea" id="RHEA:77644"/>
    </physiologicalReaction>
</comment>
<feature type="binding site" evidence="10">
    <location>
        <position position="70"/>
    </location>
    <ligand>
        <name>Mg(2+)</name>
        <dbReference type="ChEBI" id="CHEBI:18420"/>
        <label>1</label>
        <note>catalytic</note>
    </ligand>
</feature>
<keyword evidence="4 10" id="KW-0479">Metal-binding</keyword>
<name>A0A4P9ZVB9_9FUNG</name>
<evidence type="ECO:0000256" key="2">
    <source>
        <dbReference type="ARBA" id="ARBA00009759"/>
    </source>
</evidence>
<dbReference type="CDD" id="cd01517">
    <property type="entry name" value="PAP_phosphatase"/>
    <property type="match status" value="1"/>
</dbReference>
<dbReference type="InterPro" id="IPR000760">
    <property type="entry name" value="Inositol_monophosphatase-like"/>
</dbReference>
<evidence type="ECO:0000313" key="11">
    <source>
        <dbReference type="EMBL" id="RKP37525.1"/>
    </source>
</evidence>
<dbReference type="NCBIfam" id="TIGR01330">
    <property type="entry name" value="bisphos_HAL2"/>
    <property type="match status" value="1"/>
</dbReference>
<evidence type="ECO:0000256" key="5">
    <source>
        <dbReference type="ARBA" id="ARBA00022801"/>
    </source>
</evidence>
<evidence type="ECO:0000256" key="3">
    <source>
        <dbReference type="ARBA" id="ARBA00012633"/>
    </source>
</evidence>
<gene>
    <name evidence="11" type="ORF">BJ085DRAFT_42592</name>
</gene>
<keyword evidence="6 10" id="KW-0460">Magnesium</keyword>
<dbReference type="Gene3D" id="3.40.190.80">
    <property type="match status" value="1"/>
</dbReference>
<dbReference type="STRING" id="215637.A0A4P9ZVB9"/>
<dbReference type="Proteomes" id="UP000268162">
    <property type="component" value="Unassembled WGS sequence"/>
</dbReference>
<evidence type="ECO:0000256" key="7">
    <source>
        <dbReference type="ARBA" id="ARBA00044466"/>
    </source>
</evidence>
<keyword evidence="12" id="KW-1185">Reference proteome</keyword>
<evidence type="ECO:0000256" key="4">
    <source>
        <dbReference type="ARBA" id="ARBA00022723"/>
    </source>
</evidence>
<evidence type="ECO:0000256" key="8">
    <source>
        <dbReference type="ARBA" id="ARBA00044479"/>
    </source>
</evidence>
<sequence length="350" mass="37753">MSSLSEVRRVAIEAVVQACRACRSVFNQLVTGETLIKSDRSPVTVADFSAQAVVNRYLATHFPDDAIIGEESAQDLRPDTPVAHTLCNKVLELTNAVLPKPALTRTQLLDTIDWGALSAGRSKRSRRHWTLDPIDGTKGFLRGDQYAVCLALIIDGQVELGVMGCPNLPAGSTATTTTAQDQLAPGFLFIAERGRGAFSRPVESPDASVPIQETPIRVSGNTDLTQAVVCESVEAAHSSHSDAQRIGQLLGIQADPFRMDSQCKYACLARGEADIYLRLPTRADYIEKIWDHATGSLLVEEAGGIVTDIYGKPLDFSVGSFLSRNKGVIASSAQLHPQVLKAVQETLNIE</sequence>
<dbReference type="GO" id="GO:0000103">
    <property type="term" value="P:sulfate assimilation"/>
    <property type="evidence" value="ECO:0007669"/>
    <property type="project" value="TreeGrafter"/>
</dbReference>
<reference evidence="12" key="1">
    <citation type="journal article" date="2018" name="Nat. Microbiol.">
        <title>Leveraging single-cell genomics to expand the fungal tree of life.</title>
        <authorList>
            <person name="Ahrendt S.R."/>
            <person name="Quandt C.A."/>
            <person name="Ciobanu D."/>
            <person name="Clum A."/>
            <person name="Salamov A."/>
            <person name="Andreopoulos B."/>
            <person name="Cheng J.F."/>
            <person name="Woyke T."/>
            <person name="Pelin A."/>
            <person name="Henrissat B."/>
            <person name="Reynolds N.K."/>
            <person name="Benny G.L."/>
            <person name="Smith M.E."/>
            <person name="James T.Y."/>
            <person name="Grigoriev I.V."/>
        </authorList>
    </citation>
    <scope>NUCLEOTIDE SEQUENCE [LARGE SCALE GENOMIC DNA]</scope>
    <source>
        <strain evidence="12">RSA 468</strain>
    </source>
</reference>
<dbReference type="PANTHER" id="PTHR43200">
    <property type="entry name" value="PHOSPHATASE"/>
    <property type="match status" value="1"/>
</dbReference>
<keyword evidence="5" id="KW-0378">Hydrolase</keyword>
<evidence type="ECO:0000256" key="1">
    <source>
        <dbReference type="ARBA" id="ARBA00001946"/>
    </source>
</evidence>
<dbReference type="FunFam" id="3.40.190.80:FF:000003">
    <property type="entry name" value="PAP-specific phosphatase HAL2-like"/>
    <property type="match status" value="1"/>
</dbReference>
<comment type="catalytic activity">
    <reaction evidence="9">
        <text>3'-phosphoadenylyl sulfate + H2O = adenosine 5'-phosphosulfate + phosphate</text>
        <dbReference type="Rhea" id="RHEA:77639"/>
        <dbReference type="ChEBI" id="CHEBI:15377"/>
        <dbReference type="ChEBI" id="CHEBI:43474"/>
        <dbReference type="ChEBI" id="CHEBI:58243"/>
        <dbReference type="ChEBI" id="CHEBI:58339"/>
        <dbReference type="EC" id="3.1.3.7"/>
    </reaction>
    <physiologicalReaction direction="left-to-right" evidence="9">
        <dbReference type="Rhea" id="RHEA:77640"/>
    </physiologicalReaction>
</comment>
<dbReference type="EC" id="3.1.3.7" evidence="3"/>
<protein>
    <recommendedName>
        <fullName evidence="3">3'(2'),5'-bisphosphate nucleotidase</fullName>
        <ecNumber evidence="3">3.1.3.7</ecNumber>
    </recommendedName>
</protein>
<evidence type="ECO:0000313" key="12">
    <source>
        <dbReference type="Proteomes" id="UP000268162"/>
    </source>
</evidence>
<dbReference type="AlphaFoldDB" id="A0A4P9ZVB9"/>
<dbReference type="PRINTS" id="PR00377">
    <property type="entry name" value="IMPHPHTASES"/>
</dbReference>
<evidence type="ECO:0000256" key="9">
    <source>
        <dbReference type="ARBA" id="ARBA00044484"/>
    </source>
</evidence>
<dbReference type="InterPro" id="IPR020583">
    <property type="entry name" value="Inositol_monoP_metal-BS"/>
</dbReference>
<feature type="binding site" evidence="10">
    <location>
        <position position="134"/>
    </location>
    <ligand>
        <name>Mg(2+)</name>
        <dbReference type="ChEBI" id="CHEBI:18420"/>
        <label>1</label>
        <note>catalytic</note>
    </ligand>
</feature>
<dbReference type="EMBL" id="ML002482">
    <property type="protein sequence ID" value="RKP37525.1"/>
    <property type="molecule type" value="Genomic_DNA"/>
</dbReference>
<dbReference type="GO" id="GO:0046872">
    <property type="term" value="F:metal ion binding"/>
    <property type="evidence" value="ECO:0007669"/>
    <property type="project" value="UniProtKB-KW"/>
</dbReference>
<accession>A0A4P9ZVB9</accession>
<dbReference type="Pfam" id="PF00459">
    <property type="entry name" value="Inositol_P"/>
    <property type="match status" value="1"/>
</dbReference>
<feature type="binding site" evidence="10">
    <location>
        <position position="132"/>
    </location>
    <ligand>
        <name>Mg(2+)</name>
        <dbReference type="ChEBI" id="CHEBI:18420"/>
        <label>1</label>
        <note>catalytic</note>
    </ligand>
</feature>
<dbReference type="PROSITE" id="PS00629">
    <property type="entry name" value="IMP_1"/>
    <property type="match status" value="1"/>
</dbReference>
<dbReference type="InterPro" id="IPR051090">
    <property type="entry name" value="Inositol_monoP_superfamily"/>
</dbReference>
<dbReference type="GO" id="GO:0008441">
    <property type="term" value="F:3'(2'),5'-bisphosphate nucleotidase activity"/>
    <property type="evidence" value="ECO:0007669"/>
    <property type="project" value="UniProtKB-EC"/>
</dbReference>
<comment type="catalytic activity">
    <reaction evidence="8">
        <text>adenosine 3',5'-bisphosphate + H2O = AMP + phosphate</text>
        <dbReference type="Rhea" id="RHEA:10040"/>
        <dbReference type="ChEBI" id="CHEBI:15377"/>
        <dbReference type="ChEBI" id="CHEBI:43474"/>
        <dbReference type="ChEBI" id="CHEBI:58343"/>
        <dbReference type="ChEBI" id="CHEBI:456215"/>
        <dbReference type="EC" id="3.1.3.7"/>
    </reaction>
    <physiologicalReaction direction="left-to-right" evidence="8">
        <dbReference type="Rhea" id="RHEA:10041"/>
    </physiologicalReaction>
</comment>
<comment type="cofactor">
    <cofactor evidence="1 10">
        <name>Mg(2+)</name>
        <dbReference type="ChEBI" id="CHEBI:18420"/>
    </cofactor>
</comment>
<dbReference type="PANTHER" id="PTHR43200:SF6">
    <property type="entry name" value="3'(2'),5'-BISPHOSPHATE NUCLEOTIDASE"/>
    <property type="match status" value="1"/>
</dbReference>